<comment type="caution">
    <text evidence="2">The sequence shown here is derived from an EMBL/GenBank/DDBJ whole genome shotgun (WGS) entry which is preliminary data.</text>
</comment>
<feature type="domain" description="Retrotransposon gag" evidence="1">
    <location>
        <begin position="114"/>
        <end position="203"/>
    </location>
</feature>
<keyword evidence="3" id="KW-1185">Reference proteome</keyword>
<dbReference type="AlphaFoldDB" id="A0AAE0UK82"/>
<name>A0AAE0UK82_9TELE</name>
<gene>
    <name evidence="2" type="ORF">QTP70_002082</name>
</gene>
<dbReference type="PANTHER" id="PTHR15503:SF22">
    <property type="entry name" value="TRANSPOSON TY3-I GAG POLYPROTEIN"/>
    <property type="match status" value="1"/>
</dbReference>
<evidence type="ECO:0000313" key="2">
    <source>
        <dbReference type="EMBL" id="KAK3507857.1"/>
    </source>
</evidence>
<dbReference type="Proteomes" id="UP001274896">
    <property type="component" value="Unassembled WGS sequence"/>
</dbReference>
<dbReference type="InterPro" id="IPR032567">
    <property type="entry name" value="RTL1-rel"/>
</dbReference>
<reference evidence="2" key="1">
    <citation type="submission" date="2023-06" db="EMBL/GenBank/DDBJ databases">
        <title>Male Hemibagrus guttatus genome.</title>
        <authorList>
            <person name="Bian C."/>
        </authorList>
    </citation>
    <scope>NUCLEOTIDE SEQUENCE</scope>
    <source>
        <strain evidence="2">Male_cb2023</strain>
        <tissue evidence="2">Muscle</tissue>
    </source>
</reference>
<dbReference type="PANTHER" id="PTHR15503">
    <property type="entry name" value="LDOC1 RELATED"/>
    <property type="match status" value="1"/>
</dbReference>
<dbReference type="EMBL" id="JAUCMX010000028">
    <property type="protein sequence ID" value="KAK3507857.1"/>
    <property type="molecule type" value="Genomic_DNA"/>
</dbReference>
<sequence>MDPATSASGGQLLQITSPITDPAELRDIIVQQGAIIRSYQDQVTALQAQLSGASIAAPIDPPSARGESPRLALPEKFEGSADRCRGFLRQCEVFFSHQPGMYREEGTKCAFLLSLMTDRALEWASAIWDADPQVKLSFAYFGGMIREVFEYPAGGKDISLQLMELRQGSEAAADYAIRFRTLAAQSGWNDAALGAVFRAGLNPGLQAELACHTEATSLSQFVATSIRLDNLRCQHCRGTQASGSACPRVRTDYPEHREEATEPMQLGRSRLAAQGHRPRGQMRLCYNWGGLRTFEFPVPRKILISPAVNLIDRALVEELGIPTFPCVPSLRIMAIDSQPIGEGYLTRQTELLDFRVGLFHHEQLAFNVTASPANPVIRGFPVAEAPQPPNLMALGGASPLVAYLPQGVPTGPGA</sequence>
<evidence type="ECO:0000313" key="3">
    <source>
        <dbReference type="Proteomes" id="UP001274896"/>
    </source>
</evidence>
<dbReference type="Pfam" id="PF03732">
    <property type="entry name" value="Retrotrans_gag"/>
    <property type="match status" value="1"/>
</dbReference>
<accession>A0AAE0UK82</accession>
<evidence type="ECO:0000259" key="1">
    <source>
        <dbReference type="Pfam" id="PF03732"/>
    </source>
</evidence>
<organism evidence="2 3">
    <name type="scientific">Hemibagrus guttatus</name>
    <dbReference type="NCBI Taxonomy" id="175788"/>
    <lineage>
        <taxon>Eukaryota</taxon>
        <taxon>Metazoa</taxon>
        <taxon>Chordata</taxon>
        <taxon>Craniata</taxon>
        <taxon>Vertebrata</taxon>
        <taxon>Euteleostomi</taxon>
        <taxon>Actinopterygii</taxon>
        <taxon>Neopterygii</taxon>
        <taxon>Teleostei</taxon>
        <taxon>Ostariophysi</taxon>
        <taxon>Siluriformes</taxon>
        <taxon>Bagridae</taxon>
        <taxon>Hemibagrus</taxon>
    </lineage>
</organism>
<proteinExistence type="predicted"/>
<dbReference type="InterPro" id="IPR005162">
    <property type="entry name" value="Retrotrans_gag_dom"/>
</dbReference>
<protein>
    <recommendedName>
        <fullName evidence="1">Retrotransposon gag domain-containing protein</fullName>
    </recommendedName>
</protein>